<protein>
    <submittedName>
        <fullName evidence="3">RasGAP-activating-like protein 1</fullName>
    </submittedName>
</protein>
<evidence type="ECO:0000313" key="4">
    <source>
        <dbReference type="Proteomes" id="UP001444071"/>
    </source>
</evidence>
<keyword evidence="4" id="KW-1185">Reference proteome</keyword>
<organism evidence="3 4">
    <name type="scientific">Xenotaenia resolanae</name>
    <dbReference type="NCBI Taxonomy" id="208358"/>
    <lineage>
        <taxon>Eukaryota</taxon>
        <taxon>Metazoa</taxon>
        <taxon>Chordata</taxon>
        <taxon>Craniata</taxon>
        <taxon>Vertebrata</taxon>
        <taxon>Euteleostomi</taxon>
        <taxon>Actinopterygii</taxon>
        <taxon>Neopterygii</taxon>
        <taxon>Teleostei</taxon>
        <taxon>Neoteleostei</taxon>
        <taxon>Acanthomorphata</taxon>
        <taxon>Ovalentaria</taxon>
        <taxon>Atherinomorphae</taxon>
        <taxon>Cyprinodontiformes</taxon>
        <taxon>Goodeidae</taxon>
        <taxon>Xenotaenia</taxon>
    </lineage>
</organism>
<dbReference type="SUPFAM" id="SSF48350">
    <property type="entry name" value="GTPase activation domain, GAP"/>
    <property type="match status" value="1"/>
</dbReference>
<gene>
    <name evidence="3" type="primary">RASAL1</name>
    <name evidence="3" type="ORF">XENORESO_021466</name>
</gene>
<dbReference type="PANTHER" id="PTHR10194:SF3">
    <property type="entry name" value="RASGAP-ACTIVATING-LIKE PROTEIN 1"/>
    <property type="match status" value="1"/>
</dbReference>
<comment type="caution">
    <text evidence="3">The sequence shown here is derived from an EMBL/GenBank/DDBJ whole genome shotgun (WGS) entry which is preliminary data.</text>
</comment>
<dbReference type="Pfam" id="PF00616">
    <property type="entry name" value="RasGAP"/>
    <property type="match status" value="1"/>
</dbReference>
<dbReference type="InterPro" id="IPR039360">
    <property type="entry name" value="Ras_GTPase"/>
</dbReference>
<dbReference type="PROSITE" id="PS50018">
    <property type="entry name" value="RAS_GTPASE_ACTIV_2"/>
    <property type="match status" value="1"/>
</dbReference>
<accession>A0ABV0WRL9</accession>
<evidence type="ECO:0000256" key="1">
    <source>
        <dbReference type="ARBA" id="ARBA00022468"/>
    </source>
</evidence>
<proteinExistence type="predicted"/>
<sequence length="128" mass="15034">MEQFMKAVGMLYLHEVLKPIINRIFDERKYIELDPCKIDLNRTRRISFKSGVSEAEVRDYSVEMLQSYLTSIIESIVNSVDQCPSVMRVAFKQLHKRVEEQFTEPENEVSVEQSTTKLGKILWEIKFS</sequence>
<dbReference type="InterPro" id="IPR001936">
    <property type="entry name" value="RasGAP_dom"/>
</dbReference>
<evidence type="ECO:0000259" key="2">
    <source>
        <dbReference type="PROSITE" id="PS50018"/>
    </source>
</evidence>
<dbReference type="Proteomes" id="UP001444071">
    <property type="component" value="Unassembled WGS sequence"/>
</dbReference>
<dbReference type="Gene3D" id="1.10.506.10">
    <property type="entry name" value="GTPase Activation - p120gap, domain 1"/>
    <property type="match status" value="1"/>
</dbReference>
<keyword evidence="1" id="KW-0343">GTPase activation</keyword>
<name>A0ABV0WRL9_9TELE</name>
<dbReference type="InterPro" id="IPR008936">
    <property type="entry name" value="Rho_GTPase_activation_prot"/>
</dbReference>
<dbReference type="PANTHER" id="PTHR10194">
    <property type="entry name" value="RAS GTPASE-ACTIVATING PROTEINS"/>
    <property type="match status" value="1"/>
</dbReference>
<feature type="domain" description="Ras-GAP" evidence="2">
    <location>
        <begin position="1"/>
        <end position="128"/>
    </location>
</feature>
<reference evidence="3 4" key="1">
    <citation type="submission" date="2021-06" db="EMBL/GenBank/DDBJ databases">
        <authorList>
            <person name="Palmer J.M."/>
        </authorList>
    </citation>
    <scope>NUCLEOTIDE SEQUENCE [LARGE SCALE GENOMIC DNA]</scope>
    <source>
        <strain evidence="3 4">XR_2019</strain>
        <tissue evidence="3">Muscle</tissue>
    </source>
</reference>
<evidence type="ECO:0000313" key="3">
    <source>
        <dbReference type="EMBL" id="MEQ2271087.1"/>
    </source>
</evidence>
<dbReference type="EMBL" id="JAHRIM010060961">
    <property type="protein sequence ID" value="MEQ2271087.1"/>
    <property type="molecule type" value="Genomic_DNA"/>
</dbReference>